<evidence type="ECO:0000256" key="1">
    <source>
        <dbReference type="SAM" id="MobiDB-lite"/>
    </source>
</evidence>
<dbReference type="EMBL" id="JADGMS010000004">
    <property type="protein sequence ID" value="KAF9684308.1"/>
    <property type="molecule type" value="Genomic_DNA"/>
</dbReference>
<evidence type="ECO:0000256" key="2">
    <source>
        <dbReference type="SAM" id="Phobius"/>
    </source>
</evidence>
<proteinExistence type="predicted"/>
<reference evidence="3 4" key="1">
    <citation type="submission" date="2020-10" db="EMBL/GenBank/DDBJ databases">
        <title>Plant Genome Project.</title>
        <authorList>
            <person name="Zhang R.-G."/>
        </authorList>
    </citation>
    <scope>NUCLEOTIDE SEQUENCE [LARGE SCALE GENOMIC DNA]</scope>
    <source>
        <strain evidence="3">FAFU-HL-1</strain>
        <tissue evidence="3">Leaf</tissue>
    </source>
</reference>
<gene>
    <name evidence="3" type="ORF">SADUNF_Sadunf04G0104600</name>
</gene>
<protein>
    <submittedName>
        <fullName evidence="3">Uncharacterized protein</fullName>
    </submittedName>
</protein>
<sequence>MGSVGRGENRAIFKLQEIGSEFREINFQTHRFQRDRCESQADFVMIDKKNRTVVVWLLGYWTAMKVVAMMADRITDDRQFPLVAMQMQLEITDICLHSISQTMQLYGIPSNATVSCRFGMKIPVRLPLLLENDYKRCLDAGILYLHHLVETDNNVTLSTCHDTTFIALASQFDNASAVEVTSCFFPLGISSFLLLVFVDFLLLLSCRFLPSHALKDIRGTQGPGIQYPCSTVNREGRARPLIKQVLRLLYESSDPMHIGFVRAVEDEECEGTGRSSKGKSHKSDTIFQSGDGRYLASSSSTSRSYCTRSFLLEGGSPQSPSSMLSV</sequence>
<comment type="caution">
    <text evidence="3">The sequence shown here is derived from an EMBL/GenBank/DDBJ whole genome shotgun (WGS) entry which is preliminary data.</text>
</comment>
<organism evidence="3 4">
    <name type="scientific">Salix dunnii</name>
    <dbReference type="NCBI Taxonomy" id="1413687"/>
    <lineage>
        <taxon>Eukaryota</taxon>
        <taxon>Viridiplantae</taxon>
        <taxon>Streptophyta</taxon>
        <taxon>Embryophyta</taxon>
        <taxon>Tracheophyta</taxon>
        <taxon>Spermatophyta</taxon>
        <taxon>Magnoliopsida</taxon>
        <taxon>eudicotyledons</taxon>
        <taxon>Gunneridae</taxon>
        <taxon>Pentapetalae</taxon>
        <taxon>rosids</taxon>
        <taxon>fabids</taxon>
        <taxon>Malpighiales</taxon>
        <taxon>Salicaceae</taxon>
        <taxon>Saliceae</taxon>
        <taxon>Salix</taxon>
    </lineage>
</organism>
<dbReference type="Proteomes" id="UP000657918">
    <property type="component" value="Chromosome 4"/>
</dbReference>
<name>A0A835N400_9ROSI</name>
<evidence type="ECO:0000313" key="4">
    <source>
        <dbReference type="Proteomes" id="UP000657918"/>
    </source>
</evidence>
<keyword evidence="2" id="KW-1133">Transmembrane helix</keyword>
<dbReference type="AlphaFoldDB" id="A0A835N400"/>
<keyword evidence="2" id="KW-0472">Membrane</keyword>
<keyword evidence="2" id="KW-0812">Transmembrane</keyword>
<accession>A0A835N400</accession>
<feature type="region of interest" description="Disordered" evidence="1">
    <location>
        <begin position="271"/>
        <end position="302"/>
    </location>
</feature>
<keyword evidence="4" id="KW-1185">Reference proteome</keyword>
<evidence type="ECO:0000313" key="3">
    <source>
        <dbReference type="EMBL" id="KAF9684308.1"/>
    </source>
</evidence>
<dbReference type="OrthoDB" id="1739066at2759"/>
<feature type="transmembrane region" description="Helical" evidence="2">
    <location>
        <begin position="184"/>
        <end position="209"/>
    </location>
</feature>